<dbReference type="RefSeq" id="WP_378751899.1">
    <property type="nucleotide sequence ID" value="NZ_JBHSSV010000007.1"/>
</dbReference>
<sequence>MTSVSARSRRSRWGRPVLIVALCVVVVVTAMASWLLVRGSLARAELEEVLALAGSVRSDAAQHDVAAAEDLLRDAHQHAESAAGLTSDPIWRLAHSLPFVGDDLAAVGVVSRSLADITGPAVPLLNLAGEAVDGGVSTERILGIFTAASEPLHETTAAMQSASDELARFDDADLIPQVADGVSMLSAMISEIMPLLSDASDAADAIPLVFGSDEPTSILLMVQNGAEVRTGGGIAGTFVLLEAHAGDVRVVRHADSSLFSRQDSSIIPLDDAVEGFFGGNTGRYVQNSTVPPDFAVTGELVSAWWADLTGDAPDVVLSLDVPAIASLVDATGPLVLPDGSELAGEDLVDTVLVEAYRTLDRDEQTEFQKAIAGLTVARLLEGEAGPLAWLGGLAQPISEGRVSIWSSDPTTAEALSGTVFGGTTARLARSGPDAFGVYFNDATAGKMDAFLDVSFGAAELACASDDVPNVSIAVTMTNKLSADAVGSLPWWVTGDPSLGHTPGDIVTLVSVSAPEGWFIGGVFDEGTPLLPGEVRLDERPTTSVEIALAPGETRTIDFRFSAPGPAEVEPVIVHTPLLTDPGEGEFVATCR</sequence>
<reference evidence="2" key="1">
    <citation type="journal article" date="2019" name="Int. J. Syst. Evol. Microbiol.">
        <title>The Global Catalogue of Microorganisms (GCM) 10K type strain sequencing project: providing services to taxonomists for standard genome sequencing and annotation.</title>
        <authorList>
            <consortium name="The Broad Institute Genomics Platform"/>
            <consortium name="The Broad Institute Genome Sequencing Center for Infectious Disease"/>
            <person name="Wu L."/>
            <person name="Ma J."/>
        </authorList>
    </citation>
    <scope>NUCLEOTIDE SEQUENCE [LARGE SCALE GENOMIC DNA]</scope>
    <source>
        <strain evidence="2">CCUG 50754</strain>
    </source>
</reference>
<proteinExistence type="predicted"/>
<comment type="caution">
    <text evidence="1">The sequence shown here is derived from an EMBL/GenBank/DDBJ whole genome shotgun (WGS) entry which is preliminary data.</text>
</comment>
<name>A0ABW2ZSC8_9MICO</name>
<keyword evidence="2" id="KW-1185">Reference proteome</keyword>
<dbReference type="Proteomes" id="UP001597042">
    <property type="component" value="Unassembled WGS sequence"/>
</dbReference>
<evidence type="ECO:0000313" key="2">
    <source>
        <dbReference type="Proteomes" id="UP001597042"/>
    </source>
</evidence>
<dbReference type="Pfam" id="PF13196">
    <property type="entry name" value="DUF4012"/>
    <property type="match status" value="1"/>
</dbReference>
<dbReference type="InterPro" id="IPR025101">
    <property type="entry name" value="DUF4012"/>
</dbReference>
<organism evidence="1 2">
    <name type="scientific">Microbacterium koreense</name>
    <dbReference type="NCBI Taxonomy" id="323761"/>
    <lineage>
        <taxon>Bacteria</taxon>
        <taxon>Bacillati</taxon>
        <taxon>Actinomycetota</taxon>
        <taxon>Actinomycetes</taxon>
        <taxon>Micrococcales</taxon>
        <taxon>Microbacteriaceae</taxon>
        <taxon>Microbacterium</taxon>
    </lineage>
</organism>
<gene>
    <name evidence="1" type="ORF">ACFQZV_09335</name>
</gene>
<accession>A0ABW2ZSC8</accession>
<protein>
    <submittedName>
        <fullName evidence="1">DUF4012 domain-containing protein</fullName>
    </submittedName>
</protein>
<dbReference type="EMBL" id="JBHTIM010000001">
    <property type="protein sequence ID" value="MFD0781495.1"/>
    <property type="molecule type" value="Genomic_DNA"/>
</dbReference>
<evidence type="ECO:0000313" key="1">
    <source>
        <dbReference type="EMBL" id="MFD0781495.1"/>
    </source>
</evidence>